<dbReference type="RefSeq" id="WP_095975691.1">
    <property type="nucleotide sequence ID" value="NZ_CP022163.1"/>
</dbReference>
<gene>
    <name evidence="3" type="ORF">MEBOL_000227</name>
</gene>
<dbReference type="AlphaFoldDB" id="A0A250I6I6"/>
<accession>A0A250I6I6</accession>
<sequence length="145" mass="15863">MSTIFKGAAIKLLQGGSRPGKPVSLKKAPVVNEQPPGRTGAFKKAKRDAGIPKRQQPERVDTEVPMMDKFGRTIKDKNGKPIMTREYHYKRADGKEIVIQDHSSGHQFGEPGGVGDQGPHLNVRPAIDTRNGKVPGTAAHYPFEK</sequence>
<dbReference type="Proteomes" id="UP000217289">
    <property type="component" value="Chromosome"/>
</dbReference>
<evidence type="ECO:0000259" key="2">
    <source>
        <dbReference type="Pfam" id="PF15657"/>
    </source>
</evidence>
<evidence type="ECO:0000256" key="1">
    <source>
        <dbReference type="SAM" id="MobiDB-lite"/>
    </source>
</evidence>
<dbReference type="InterPro" id="IPR028048">
    <property type="entry name" value="Tox-HNH-EHHH"/>
</dbReference>
<reference evidence="3 4" key="1">
    <citation type="submission" date="2017-06" db="EMBL/GenBank/DDBJ databases">
        <authorList>
            <person name="Kim H.J."/>
            <person name="Triplett B.A."/>
        </authorList>
    </citation>
    <scope>NUCLEOTIDE SEQUENCE [LARGE SCALE GENOMIC DNA]</scope>
    <source>
        <strain evidence="3 4">DSM 14713</strain>
    </source>
</reference>
<organism evidence="3 4">
    <name type="scientific">Melittangium boletus DSM 14713</name>
    <dbReference type="NCBI Taxonomy" id="1294270"/>
    <lineage>
        <taxon>Bacteria</taxon>
        <taxon>Pseudomonadati</taxon>
        <taxon>Myxococcota</taxon>
        <taxon>Myxococcia</taxon>
        <taxon>Myxococcales</taxon>
        <taxon>Cystobacterineae</taxon>
        <taxon>Archangiaceae</taxon>
        <taxon>Melittangium</taxon>
    </lineage>
</organism>
<protein>
    <submittedName>
        <fullName evidence="3">Rhs family protein</fullName>
    </submittedName>
</protein>
<feature type="compositionally biased region" description="Basic and acidic residues" evidence="1">
    <location>
        <begin position="47"/>
        <end position="59"/>
    </location>
</feature>
<dbReference type="EMBL" id="CP022163">
    <property type="protein sequence ID" value="ATB26793.1"/>
    <property type="molecule type" value="Genomic_DNA"/>
</dbReference>
<name>A0A250I6I6_9BACT</name>
<dbReference type="KEGG" id="mbd:MEBOL_000227"/>
<dbReference type="Pfam" id="PF15657">
    <property type="entry name" value="Tox-HNH-EHHH"/>
    <property type="match status" value="1"/>
</dbReference>
<dbReference type="OrthoDB" id="6043530at2"/>
<feature type="region of interest" description="Disordered" evidence="1">
    <location>
        <begin position="103"/>
        <end position="145"/>
    </location>
</feature>
<keyword evidence="4" id="KW-1185">Reference proteome</keyword>
<proteinExistence type="predicted"/>
<feature type="region of interest" description="Disordered" evidence="1">
    <location>
        <begin position="15"/>
        <end position="59"/>
    </location>
</feature>
<feature type="domain" description="HNH/Endo VII superfamily nuclease toxins" evidence="2">
    <location>
        <begin position="74"/>
        <end position="143"/>
    </location>
</feature>
<evidence type="ECO:0000313" key="4">
    <source>
        <dbReference type="Proteomes" id="UP000217289"/>
    </source>
</evidence>
<evidence type="ECO:0000313" key="3">
    <source>
        <dbReference type="EMBL" id="ATB26793.1"/>
    </source>
</evidence>